<organism evidence="6 7">
    <name type="scientific">Nocardia panacis</name>
    <dbReference type="NCBI Taxonomy" id="2340916"/>
    <lineage>
        <taxon>Bacteria</taxon>
        <taxon>Bacillati</taxon>
        <taxon>Actinomycetota</taxon>
        <taxon>Actinomycetes</taxon>
        <taxon>Mycobacteriales</taxon>
        <taxon>Nocardiaceae</taxon>
        <taxon>Nocardia</taxon>
    </lineage>
</organism>
<sequence>MSHHRKFSTRALGYVAVAGAFVAVPFGLSTATASAAAHNWDGVAQCESGGNWGINTGNGYYGGLQFTQSTWSAHGGAGNPSHASKDEQIRVAENVLNSQGVGAWPVCGQYLSSGVSQPEPEPEPEPAVAPAPSAPAPSAPAPGSQQALVDQAKSVGTDLARQYGLEQQYEQILQQNSALIDSFGR</sequence>
<feature type="domain" description="Resuscitation-promoting factor core lysozyme-like" evidence="5">
    <location>
        <begin position="35"/>
        <end position="107"/>
    </location>
</feature>
<evidence type="ECO:0000256" key="1">
    <source>
        <dbReference type="ARBA" id="ARBA00010830"/>
    </source>
</evidence>
<keyword evidence="2" id="KW-0378">Hydrolase</keyword>
<reference evidence="6 7" key="1">
    <citation type="submission" date="2018-09" db="EMBL/GenBank/DDBJ databases">
        <title>YIM PH21274 draft genome.</title>
        <authorList>
            <person name="Miao C."/>
        </authorList>
    </citation>
    <scope>NUCLEOTIDE SEQUENCE [LARGE SCALE GENOMIC DNA]</scope>
    <source>
        <strain evidence="6 7">YIM PH 21724</strain>
    </source>
</reference>
<gene>
    <name evidence="6" type="ORF">D5S18_01050</name>
</gene>
<dbReference type="SUPFAM" id="SSF53955">
    <property type="entry name" value="Lysozyme-like"/>
    <property type="match status" value="1"/>
</dbReference>
<dbReference type="RefSeq" id="WP_120036987.1">
    <property type="nucleotide sequence ID" value="NZ_QZFU01000006.1"/>
</dbReference>
<dbReference type="AlphaFoldDB" id="A0A3A4KCU6"/>
<dbReference type="Gene3D" id="1.10.530.10">
    <property type="match status" value="1"/>
</dbReference>
<comment type="caution">
    <text evidence="6">The sequence shown here is derived from an EMBL/GenBank/DDBJ whole genome shotgun (WGS) entry which is preliminary data.</text>
</comment>
<evidence type="ECO:0000313" key="7">
    <source>
        <dbReference type="Proteomes" id="UP000266677"/>
    </source>
</evidence>
<accession>A0A3A4KCU6</accession>
<protein>
    <submittedName>
        <fullName evidence="6">Resuscitation-promoting factor</fullName>
    </submittedName>
</protein>
<dbReference type="InterPro" id="IPR023346">
    <property type="entry name" value="Lysozyme-like_dom_sf"/>
</dbReference>
<evidence type="ECO:0000313" key="6">
    <source>
        <dbReference type="EMBL" id="RJO79888.1"/>
    </source>
</evidence>
<feature type="chain" id="PRO_5039670697" evidence="4">
    <location>
        <begin position="36"/>
        <end position="185"/>
    </location>
</feature>
<proteinExistence type="inferred from homology"/>
<name>A0A3A4KCU6_9NOCA</name>
<dbReference type="GO" id="GO:0016787">
    <property type="term" value="F:hydrolase activity"/>
    <property type="evidence" value="ECO:0007669"/>
    <property type="project" value="UniProtKB-KW"/>
</dbReference>
<dbReference type="InterPro" id="IPR010618">
    <property type="entry name" value="RPF"/>
</dbReference>
<dbReference type="OrthoDB" id="1404170at2"/>
<dbReference type="Proteomes" id="UP000266677">
    <property type="component" value="Unassembled WGS sequence"/>
</dbReference>
<evidence type="ECO:0000256" key="3">
    <source>
        <dbReference type="SAM" id="MobiDB-lite"/>
    </source>
</evidence>
<evidence type="ECO:0000256" key="2">
    <source>
        <dbReference type="ARBA" id="ARBA00022801"/>
    </source>
</evidence>
<keyword evidence="7" id="KW-1185">Reference proteome</keyword>
<dbReference type="EMBL" id="QZFU01000006">
    <property type="protein sequence ID" value="RJO79888.1"/>
    <property type="molecule type" value="Genomic_DNA"/>
</dbReference>
<feature type="compositionally biased region" description="Pro residues" evidence="3">
    <location>
        <begin position="125"/>
        <end position="140"/>
    </location>
</feature>
<keyword evidence="4" id="KW-0732">Signal</keyword>
<feature type="signal peptide" evidence="4">
    <location>
        <begin position="1"/>
        <end position="35"/>
    </location>
</feature>
<evidence type="ECO:0000256" key="4">
    <source>
        <dbReference type="SAM" id="SignalP"/>
    </source>
</evidence>
<dbReference type="Pfam" id="PF06737">
    <property type="entry name" value="Transglycosylas"/>
    <property type="match status" value="1"/>
</dbReference>
<feature type="region of interest" description="Disordered" evidence="3">
    <location>
        <begin position="112"/>
        <end position="153"/>
    </location>
</feature>
<evidence type="ECO:0000259" key="5">
    <source>
        <dbReference type="Pfam" id="PF06737"/>
    </source>
</evidence>
<comment type="similarity">
    <text evidence="1">Belongs to the transglycosylase family. Rpf subfamily.</text>
</comment>
<dbReference type="CDD" id="cd13925">
    <property type="entry name" value="RPF"/>
    <property type="match status" value="1"/>
</dbReference>